<evidence type="ECO:0000256" key="1">
    <source>
        <dbReference type="SAM" id="SignalP"/>
    </source>
</evidence>
<organism evidence="2 3">
    <name type="scientific">Bacillus inaquosorum</name>
    <dbReference type="NCBI Taxonomy" id="483913"/>
    <lineage>
        <taxon>Bacteria</taxon>
        <taxon>Bacillati</taxon>
        <taxon>Bacillota</taxon>
        <taxon>Bacilli</taxon>
        <taxon>Bacillales</taxon>
        <taxon>Bacillaceae</taxon>
        <taxon>Bacillus</taxon>
    </lineage>
</organism>
<protein>
    <submittedName>
        <fullName evidence="2">Uncharacterized protein</fullName>
    </submittedName>
</protein>
<dbReference type="AlphaFoldDB" id="A0A9Q4ETY6"/>
<evidence type="ECO:0000313" key="3">
    <source>
        <dbReference type="Proteomes" id="UP001066278"/>
    </source>
</evidence>
<name>A0A9Q4ETY6_9BACI</name>
<dbReference type="RefSeq" id="WP_032732005.1">
    <property type="nucleotide sequence ID" value="NZ_CBCSBO010000001.1"/>
</dbReference>
<reference evidence="2" key="1">
    <citation type="submission" date="2022-02" db="EMBL/GenBank/DDBJ databases">
        <title>Crop Bioprotection Bacillus Genome Sequencing.</title>
        <authorList>
            <person name="Dunlap C."/>
        </authorList>
    </citation>
    <scope>NUCLEOTIDE SEQUENCE</scope>
    <source>
        <strain evidence="2">T20C13</strain>
    </source>
</reference>
<evidence type="ECO:0000313" key="2">
    <source>
        <dbReference type="EMBL" id="MCY9228139.1"/>
    </source>
</evidence>
<keyword evidence="1" id="KW-0732">Signal</keyword>
<comment type="caution">
    <text evidence="2">The sequence shown here is derived from an EMBL/GenBank/DDBJ whole genome shotgun (WGS) entry which is preliminary data.</text>
</comment>
<feature type="signal peptide" evidence="1">
    <location>
        <begin position="1"/>
        <end position="27"/>
    </location>
</feature>
<sequence length="191" mass="20572">MKKVFCKLAISSIALFILAFPNGNVLAAEKGADKPVSIESQVHTVFANESTGLTSNSGGGEFTAQFVNDFRNVKMNVKTYKSWSSFKRVSDNIATGSKGGSITANKTVTFTTTVSGSISGLGISTAGSVASSKGYTLNVGANKRVYMAYRVRYNVEEGYNCLKDIVTGKCVSKKKYVVKKPMYGEYALKNY</sequence>
<proteinExistence type="predicted"/>
<feature type="chain" id="PRO_5040167412" evidence="1">
    <location>
        <begin position="28"/>
        <end position="191"/>
    </location>
</feature>
<dbReference type="Proteomes" id="UP001066278">
    <property type="component" value="Unassembled WGS sequence"/>
</dbReference>
<accession>A0A9Q4ETY6</accession>
<gene>
    <name evidence="2" type="ORF">MOE99_01845</name>
</gene>
<dbReference type="EMBL" id="JALAXJ010000002">
    <property type="protein sequence ID" value="MCY9228139.1"/>
    <property type="molecule type" value="Genomic_DNA"/>
</dbReference>